<dbReference type="OrthoDB" id="66144at2759"/>
<dbReference type="CDD" id="cd02440">
    <property type="entry name" value="AdoMet_MTases"/>
    <property type="match status" value="1"/>
</dbReference>
<gene>
    <name evidence="1" type="ORF">PV07_08984</name>
</gene>
<reference evidence="1 2" key="1">
    <citation type="submission" date="2015-01" db="EMBL/GenBank/DDBJ databases">
        <title>The Genome Sequence of Cladophialophora immunda CBS83496.</title>
        <authorList>
            <consortium name="The Broad Institute Genomics Platform"/>
            <person name="Cuomo C."/>
            <person name="de Hoog S."/>
            <person name="Gorbushina A."/>
            <person name="Stielow B."/>
            <person name="Teixiera M."/>
            <person name="Abouelleil A."/>
            <person name="Chapman S.B."/>
            <person name="Priest M."/>
            <person name="Young S.K."/>
            <person name="Wortman J."/>
            <person name="Nusbaum C."/>
            <person name="Birren B."/>
        </authorList>
    </citation>
    <scope>NUCLEOTIDE SEQUENCE [LARGE SCALE GENOMIC DNA]</scope>
    <source>
        <strain evidence="1 2">CBS 83496</strain>
    </source>
</reference>
<dbReference type="RefSeq" id="XP_016246060.1">
    <property type="nucleotide sequence ID" value="XM_016396204.1"/>
</dbReference>
<proteinExistence type="predicted"/>
<keyword evidence="2" id="KW-1185">Reference proteome</keyword>
<evidence type="ECO:0000313" key="1">
    <source>
        <dbReference type="EMBL" id="KIW25844.1"/>
    </source>
</evidence>
<name>A0A0D2CQG9_9EURO</name>
<dbReference type="Gene3D" id="3.40.50.150">
    <property type="entry name" value="Vaccinia Virus protein VP39"/>
    <property type="match status" value="1"/>
</dbReference>
<evidence type="ECO:0000313" key="2">
    <source>
        <dbReference type="Proteomes" id="UP000054466"/>
    </source>
</evidence>
<dbReference type="SUPFAM" id="SSF53335">
    <property type="entry name" value="S-adenosyl-L-methionine-dependent methyltransferases"/>
    <property type="match status" value="1"/>
</dbReference>
<dbReference type="Pfam" id="PF13489">
    <property type="entry name" value="Methyltransf_23"/>
    <property type="match status" value="1"/>
</dbReference>
<sequence length="243" mass="27024">MGDITARNREHFNQVASSHLNDWAPLIQTVIEELRERRSWISGKLGDNNTSEKDTGPVKLLDYACGSGTVSKALAPYVDETVGLDLSDNMVAEYNKWAQGQGFSHAKAHALQFDLLAEPQSTDPALSDFDVAVVCMALHHVADPEALLCRLSKTLRPGGVCVVFDRVHSEERPELRADLPEEATKVLQTIHKHGFTEEDMRKYFEAAGMSKNFEHVVIARPFKVKMFGQEMELKGFIARGEAA</sequence>
<evidence type="ECO:0008006" key="3">
    <source>
        <dbReference type="Google" id="ProtNLM"/>
    </source>
</evidence>
<dbReference type="Proteomes" id="UP000054466">
    <property type="component" value="Unassembled WGS sequence"/>
</dbReference>
<dbReference type="PANTHER" id="PTHR43861:SF1">
    <property type="entry name" value="TRANS-ACONITATE 2-METHYLTRANSFERASE"/>
    <property type="match status" value="1"/>
</dbReference>
<accession>A0A0D2CQG9</accession>
<protein>
    <recommendedName>
        <fullName evidence="3">Methyltransferase domain-containing protein</fullName>
    </recommendedName>
</protein>
<dbReference type="VEuPathDB" id="FungiDB:PV07_08984"/>
<dbReference type="InterPro" id="IPR029063">
    <property type="entry name" value="SAM-dependent_MTases_sf"/>
</dbReference>
<dbReference type="GeneID" id="27348178"/>
<dbReference type="AlphaFoldDB" id="A0A0D2CQG9"/>
<dbReference type="HOGENOM" id="CLU_037990_1_0_1"/>
<dbReference type="EMBL" id="KN847044">
    <property type="protein sequence ID" value="KIW25844.1"/>
    <property type="molecule type" value="Genomic_DNA"/>
</dbReference>
<dbReference type="STRING" id="569365.A0A0D2CQG9"/>
<dbReference type="PANTHER" id="PTHR43861">
    <property type="entry name" value="TRANS-ACONITATE 2-METHYLTRANSFERASE-RELATED"/>
    <property type="match status" value="1"/>
</dbReference>
<organism evidence="1 2">
    <name type="scientific">Cladophialophora immunda</name>
    <dbReference type="NCBI Taxonomy" id="569365"/>
    <lineage>
        <taxon>Eukaryota</taxon>
        <taxon>Fungi</taxon>
        <taxon>Dikarya</taxon>
        <taxon>Ascomycota</taxon>
        <taxon>Pezizomycotina</taxon>
        <taxon>Eurotiomycetes</taxon>
        <taxon>Chaetothyriomycetidae</taxon>
        <taxon>Chaetothyriales</taxon>
        <taxon>Herpotrichiellaceae</taxon>
        <taxon>Cladophialophora</taxon>
    </lineage>
</organism>